<protein>
    <submittedName>
        <fullName evidence="2">ATPase, T2SS/T4P/T4SS family</fullName>
    </submittedName>
</protein>
<keyword evidence="1" id="KW-1133">Transmembrane helix</keyword>
<dbReference type="Gene3D" id="3.40.50.300">
    <property type="entry name" value="P-loop containing nucleotide triphosphate hydrolases"/>
    <property type="match status" value="1"/>
</dbReference>
<keyword evidence="1" id="KW-0812">Transmembrane</keyword>
<organism evidence="2 3">
    <name type="scientific">Paenibacillus haidiansis</name>
    <dbReference type="NCBI Taxonomy" id="1574488"/>
    <lineage>
        <taxon>Bacteria</taxon>
        <taxon>Bacillati</taxon>
        <taxon>Bacillota</taxon>
        <taxon>Bacilli</taxon>
        <taxon>Bacillales</taxon>
        <taxon>Paenibacillaceae</taxon>
        <taxon>Paenibacillus</taxon>
    </lineage>
</organism>
<evidence type="ECO:0000313" key="3">
    <source>
        <dbReference type="Proteomes" id="UP001306950"/>
    </source>
</evidence>
<keyword evidence="1" id="KW-0472">Membrane</keyword>
<sequence>MILDQWAENALGIVSLLAICLICLWLRARSSKEGAVKPPPSRDPYAFGELVDYVKHQIHELSRNPTNEWGMSEEAWTRKVKARAELRQALRGCTFGDQRDKQYVKSYIRDLLVSGYGITEHNIDHIIPFRNREKLSPQDRFEIVLYLYGQRHGAEALTALIEEYELDSPKPSPDEEEADIYEINADDVDVVFYREYRLLSFQEKLDLVVQRVYQMYKGFSVIDVIREQRIDGVSGGVSGIPGDSSIWLGSAADDEPGRHETRWDEDGRQVSRSWDSIWIFYKGKSIRLSFLSFGSEAELKRVCQNIYKFNLPGQLSEANGYKVNEMKDGSRVVVVRPPFAETWAFFVRKFDVKSAVLESLIQGENADLPIGLLKYLMKGSRITAITGSQGSGKTTLMMALVKYIYPSYTLRVQEMSFELHLRNMYTARNILSFRETEYVSGQAGLDLQKKTDGTVNILGEVATDEVAAWMVQMAQVASLFTLFTHHAKTFRDLIESLRNSLLKTGVFRDEAMAEMQVAGVIDFDIHLRKDHLGNRYIERISECCPDEDENPMPPGVDNRSYRHKAAAGLKSGYRERVIVEYRNGAYIPVEPLSHRSRKEMSGEMTPEDAGRFDSFLAMYWGETVGA</sequence>
<reference evidence="2 3" key="1">
    <citation type="submission" date="2024-02" db="EMBL/GenBank/DDBJ databases">
        <title>A nitrogen-fixing paenibacillus bacterium.</title>
        <authorList>
            <person name="Zhang W.L."/>
            <person name="Chen S.F."/>
        </authorList>
    </citation>
    <scope>NUCLEOTIDE SEQUENCE [LARGE SCALE GENOMIC DNA]</scope>
    <source>
        <strain evidence="2 3">M1</strain>
    </source>
</reference>
<gene>
    <name evidence="2" type="ORF">V3851_15620</name>
</gene>
<dbReference type="EMBL" id="JAZHPZ010000007">
    <property type="protein sequence ID" value="MEF2967266.1"/>
    <property type="molecule type" value="Genomic_DNA"/>
</dbReference>
<name>A0ABU7VU42_9BACL</name>
<proteinExistence type="predicted"/>
<feature type="transmembrane region" description="Helical" evidence="1">
    <location>
        <begin position="6"/>
        <end position="26"/>
    </location>
</feature>
<keyword evidence="3" id="KW-1185">Reference proteome</keyword>
<dbReference type="SUPFAM" id="SSF52540">
    <property type="entry name" value="P-loop containing nucleoside triphosphate hydrolases"/>
    <property type="match status" value="1"/>
</dbReference>
<evidence type="ECO:0000256" key="1">
    <source>
        <dbReference type="SAM" id="Phobius"/>
    </source>
</evidence>
<comment type="caution">
    <text evidence="2">The sequence shown here is derived from an EMBL/GenBank/DDBJ whole genome shotgun (WGS) entry which is preliminary data.</text>
</comment>
<accession>A0ABU7VU42</accession>
<evidence type="ECO:0000313" key="2">
    <source>
        <dbReference type="EMBL" id="MEF2967266.1"/>
    </source>
</evidence>
<dbReference type="InterPro" id="IPR027417">
    <property type="entry name" value="P-loop_NTPase"/>
</dbReference>
<dbReference type="Proteomes" id="UP001306950">
    <property type="component" value="Unassembled WGS sequence"/>
</dbReference>